<evidence type="ECO:0000256" key="3">
    <source>
        <dbReference type="ARBA" id="ARBA00022679"/>
    </source>
</evidence>
<dbReference type="eggNOG" id="COG1032">
    <property type="taxonomic scope" value="Bacteria"/>
</dbReference>
<dbReference type="Pfam" id="PF02310">
    <property type="entry name" value="B12-binding"/>
    <property type="match status" value="1"/>
</dbReference>
<reference evidence="10 11" key="2">
    <citation type="journal article" date="2009" name="Proc. Natl. Acad. Sci. U.S.A.">
        <title>On the chimeric nature, thermophilic origin, and phylogenetic placement of the Thermotogales.</title>
        <authorList>
            <person name="Zhaxybayeva O."/>
            <person name="Swithers K.S."/>
            <person name="Lapierre P."/>
            <person name="Fournier G.P."/>
            <person name="Bickhart D.M."/>
            <person name="DeBoy R.T."/>
            <person name="Nelson K.E."/>
            <person name="Nesbo C.L."/>
            <person name="Doolittle W.F."/>
            <person name="Gogarten J.P."/>
            <person name="Noll K.M."/>
        </authorList>
    </citation>
    <scope>NUCLEOTIDE SEQUENCE [LARGE SCALE GENOMIC DNA]</scope>
    <source>
        <strain evidence="11">ATCC BAA-301 / DSM 14385 / NBRC 107922 / TMO</strain>
    </source>
</reference>
<dbReference type="SFLD" id="SFLDG01082">
    <property type="entry name" value="B12-binding_domain_containing"/>
    <property type="match status" value="1"/>
</dbReference>
<keyword evidence="11" id="KW-1185">Reference proteome</keyword>
<dbReference type="OrthoDB" id="9801424at2"/>
<dbReference type="PROSITE" id="PS51332">
    <property type="entry name" value="B12_BINDING"/>
    <property type="match status" value="1"/>
</dbReference>
<dbReference type="GO" id="GO:0031419">
    <property type="term" value="F:cobalamin binding"/>
    <property type="evidence" value="ECO:0007669"/>
    <property type="project" value="InterPro"/>
</dbReference>
<dbReference type="InterPro" id="IPR006158">
    <property type="entry name" value="Cobalamin-bd"/>
</dbReference>
<dbReference type="HOGENOM" id="CLU_021572_4_3_0"/>
<dbReference type="STRING" id="416591.Tlet_1722"/>
<evidence type="ECO:0000256" key="6">
    <source>
        <dbReference type="ARBA" id="ARBA00023004"/>
    </source>
</evidence>
<dbReference type="AlphaFoldDB" id="A8F7Z2"/>
<feature type="domain" description="B12-binding" evidence="8">
    <location>
        <begin position="2"/>
        <end position="135"/>
    </location>
</feature>
<organism evidence="10 11">
    <name type="scientific">Pseudothermotoga lettingae (strain ATCC BAA-301 / DSM 14385 / NBRC 107922 / TMO)</name>
    <name type="common">Thermotoga lettingae</name>
    <dbReference type="NCBI Taxonomy" id="416591"/>
    <lineage>
        <taxon>Bacteria</taxon>
        <taxon>Thermotogati</taxon>
        <taxon>Thermotogota</taxon>
        <taxon>Thermotogae</taxon>
        <taxon>Thermotogales</taxon>
        <taxon>Thermotogaceae</taxon>
        <taxon>Pseudothermotoga</taxon>
    </lineage>
</organism>
<dbReference type="CDD" id="cd02068">
    <property type="entry name" value="radical_SAM_B12_BD"/>
    <property type="match status" value="1"/>
</dbReference>
<sequence>MRILLVNPSNKGYYYRLGAVYPPLGLFYISSTLKKIGHSVRVIDMNVEPFDWRNFDYSSFDVVGVSTDTVRFPLAKQICQVVKSQGVITVMGGPHATAEYEKILTDGICDYVVLGEGEVVLPKLLEALKNNERKPDLSGLCYIENGTIVSKKPEFVEDLDLLPFPDRENFTAYRTMFDKKMATSVITSRGCPFNCEFCSASQFMGMRIRKRSVENVVEELKILKKMNYGSVIFFDDNFTIDKTRTIKLCEQMLKENLNFSWWAFSRADELLGKEDLVEAMSKAGCKMLFIGFESAEDEILQEYNKKLSSSIAFDVAKLLKKYKIDLFASFIMGALNDTKESIKKTIKFAKKLGAEIVQFSIMTPYPGTKLYEKLKSKITVKDLSMFDGTNLVFQHPKFSPDELKKLFFKAYYSIYSTPRLIFKRGIPFLIKLLSTGQQAAYSM</sequence>
<feature type="domain" description="Radical SAM core" evidence="9">
    <location>
        <begin position="177"/>
        <end position="401"/>
    </location>
</feature>
<evidence type="ECO:0000256" key="5">
    <source>
        <dbReference type="ARBA" id="ARBA00022723"/>
    </source>
</evidence>
<dbReference type="InterPro" id="IPR006638">
    <property type="entry name" value="Elp3/MiaA/NifB-like_rSAM"/>
</dbReference>
<protein>
    <submittedName>
        <fullName evidence="10">Radical SAM domain protein</fullName>
    </submittedName>
</protein>
<dbReference type="InterPro" id="IPR007197">
    <property type="entry name" value="rSAM"/>
</dbReference>
<keyword evidence="2" id="KW-0489">Methyltransferase</keyword>
<dbReference type="Pfam" id="PF04055">
    <property type="entry name" value="Radical_SAM"/>
    <property type="match status" value="1"/>
</dbReference>
<dbReference type="GO" id="GO:0003824">
    <property type="term" value="F:catalytic activity"/>
    <property type="evidence" value="ECO:0007669"/>
    <property type="project" value="InterPro"/>
</dbReference>
<keyword evidence="7" id="KW-0411">Iron-sulfur</keyword>
<evidence type="ECO:0000259" key="8">
    <source>
        <dbReference type="PROSITE" id="PS51332"/>
    </source>
</evidence>
<proteinExistence type="predicted"/>
<keyword evidence="4" id="KW-0949">S-adenosyl-L-methionine</keyword>
<reference evidence="10 11" key="1">
    <citation type="submission" date="2007-08" db="EMBL/GenBank/DDBJ databases">
        <title>Complete sequence of Thermotoga lettingae TMO.</title>
        <authorList>
            <consortium name="US DOE Joint Genome Institute"/>
            <person name="Copeland A."/>
            <person name="Lucas S."/>
            <person name="Lapidus A."/>
            <person name="Barry K."/>
            <person name="Glavina del Rio T."/>
            <person name="Dalin E."/>
            <person name="Tice H."/>
            <person name="Pitluck S."/>
            <person name="Foster B."/>
            <person name="Bruce D."/>
            <person name="Schmutz J."/>
            <person name="Larimer F."/>
            <person name="Land M."/>
            <person name="Hauser L."/>
            <person name="Kyrpides N."/>
            <person name="Mikhailova N."/>
            <person name="Nelson K."/>
            <person name="Gogarten J.P."/>
            <person name="Noll K."/>
            <person name="Richardson P."/>
        </authorList>
    </citation>
    <scope>NUCLEOTIDE SEQUENCE [LARGE SCALE GENOMIC DNA]</scope>
    <source>
        <strain evidence="11">ATCC BAA-301 / DSM 14385 / NBRC 107922 / TMO</strain>
    </source>
</reference>
<evidence type="ECO:0000259" key="9">
    <source>
        <dbReference type="PROSITE" id="PS51918"/>
    </source>
</evidence>
<dbReference type="InterPro" id="IPR058240">
    <property type="entry name" value="rSAM_sf"/>
</dbReference>
<dbReference type="SUPFAM" id="SSF102114">
    <property type="entry name" value="Radical SAM enzymes"/>
    <property type="match status" value="1"/>
</dbReference>
<dbReference type="CDD" id="cd01335">
    <property type="entry name" value="Radical_SAM"/>
    <property type="match status" value="1"/>
</dbReference>
<dbReference type="GO" id="GO:0005829">
    <property type="term" value="C:cytosol"/>
    <property type="evidence" value="ECO:0007669"/>
    <property type="project" value="TreeGrafter"/>
</dbReference>
<name>A8F7Z2_PSELT</name>
<dbReference type="SMART" id="SM00729">
    <property type="entry name" value="Elp3"/>
    <property type="match status" value="1"/>
</dbReference>
<accession>A8F7Z2</accession>
<dbReference type="SFLD" id="SFLDS00029">
    <property type="entry name" value="Radical_SAM"/>
    <property type="match status" value="1"/>
</dbReference>
<evidence type="ECO:0000313" key="11">
    <source>
        <dbReference type="Proteomes" id="UP000002016"/>
    </source>
</evidence>
<dbReference type="Gene3D" id="3.80.30.20">
    <property type="entry name" value="tm_1862 like domain"/>
    <property type="match status" value="1"/>
</dbReference>
<dbReference type="Proteomes" id="UP000002016">
    <property type="component" value="Chromosome"/>
</dbReference>
<dbReference type="PROSITE" id="PS51918">
    <property type="entry name" value="RADICAL_SAM"/>
    <property type="match status" value="1"/>
</dbReference>
<dbReference type="GO" id="GO:0046872">
    <property type="term" value="F:metal ion binding"/>
    <property type="evidence" value="ECO:0007669"/>
    <property type="project" value="UniProtKB-KW"/>
</dbReference>
<dbReference type="InterPro" id="IPR051198">
    <property type="entry name" value="BchE-like"/>
</dbReference>
<keyword evidence="5" id="KW-0479">Metal-binding</keyword>
<evidence type="ECO:0000256" key="1">
    <source>
        <dbReference type="ARBA" id="ARBA00001966"/>
    </source>
</evidence>
<gene>
    <name evidence="10" type="ordered locus">Tlet_1722</name>
</gene>
<keyword evidence="3" id="KW-0808">Transferase</keyword>
<dbReference type="Gene3D" id="3.40.50.280">
    <property type="entry name" value="Cobalamin-binding domain"/>
    <property type="match status" value="1"/>
</dbReference>
<evidence type="ECO:0000256" key="7">
    <source>
        <dbReference type="ARBA" id="ARBA00023014"/>
    </source>
</evidence>
<dbReference type="EMBL" id="CP000812">
    <property type="protein sequence ID" value="ABV34276.1"/>
    <property type="molecule type" value="Genomic_DNA"/>
</dbReference>
<dbReference type="RefSeq" id="WP_012003752.1">
    <property type="nucleotide sequence ID" value="NC_009828.1"/>
</dbReference>
<dbReference type="InterPro" id="IPR034466">
    <property type="entry name" value="Methyltransferase_Class_B"/>
</dbReference>
<dbReference type="PANTHER" id="PTHR43409:SF7">
    <property type="entry name" value="BLL1977 PROTEIN"/>
    <property type="match status" value="1"/>
</dbReference>
<dbReference type="InterPro" id="IPR023404">
    <property type="entry name" value="rSAM_horseshoe"/>
</dbReference>
<evidence type="ECO:0000256" key="4">
    <source>
        <dbReference type="ARBA" id="ARBA00022691"/>
    </source>
</evidence>
<dbReference type="PANTHER" id="PTHR43409">
    <property type="entry name" value="ANAEROBIC MAGNESIUM-PROTOPORPHYRIN IX MONOMETHYL ESTER CYCLASE-RELATED"/>
    <property type="match status" value="1"/>
</dbReference>
<comment type="cofactor">
    <cofactor evidence="1">
        <name>[4Fe-4S] cluster</name>
        <dbReference type="ChEBI" id="CHEBI:49883"/>
    </cofactor>
</comment>
<evidence type="ECO:0000313" key="10">
    <source>
        <dbReference type="EMBL" id="ABV34276.1"/>
    </source>
</evidence>
<dbReference type="KEGG" id="tle:Tlet_1722"/>
<dbReference type="GO" id="GO:0051539">
    <property type="term" value="F:4 iron, 4 sulfur cluster binding"/>
    <property type="evidence" value="ECO:0007669"/>
    <property type="project" value="UniProtKB-KW"/>
</dbReference>
<keyword evidence="6" id="KW-0408">Iron</keyword>
<dbReference type="SFLD" id="SFLDG01123">
    <property type="entry name" value="methyltransferase_(Class_B)"/>
    <property type="match status" value="1"/>
</dbReference>
<evidence type="ECO:0000256" key="2">
    <source>
        <dbReference type="ARBA" id="ARBA00022603"/>
    </source>
</evidence>